<evidence type="ECO:0000259" key="1">
    <source>
        <dbReference type="PROSITE" id="PS50022"/>
    </source>
</evidence>
<dbReference type="CDD" id="cd00057">
    <property type="entry name" value="FA58C"/>
    <property type="match status" value="1"/>
</dbReference>
<dbReference type="InterPro" id="IPR000421">
    <property type="entry name" value="FA58C"/>
</dbReference>
<dbReference type="PROSITE" id="PS01285">
    <property type="entry name" value="FA58C_1"/>
    <property type="match status" value="1"/>
</dbReference>
<dbReference type="GeneID" id="119736466"/>
<feature type="domain" description="F5/8 type C" evidence="1">
    <location>
        <begin position="1"/>
        <end position="121"/>
    </location>
</feature>
<organism evidence="2 3">
    <name type="scientific">Patiria miniata</name>
    <name type="common">Bat star</name>
    <name type="synonym">Asterina miniata</name>
    <dbReference type="NCBI Taxonomy" id="46514"/>
    <lineage>
        <taxon>Eukaryota</taxon>
        <taxon>Metazoa</taxon>
        <taxon>Echinodermata</taxon>
        <taxon>Eleutherozoa</taxon>
        <taxon>Asterozoa</taxon>
        <taxon>Asteroidea</taxon>
        <taxon>Valvatacea</taxon>
        <taxon>Valvatida</taxon>
        <taxon>Asterinidae</taxon>
        <taxon>Patiria</taxon>
    </lineage>
</organism>
<name>A0A914AST2_PATMI</name>
<protein>
    <recommendedName>
        <fullName evidence="1">F5/8 type C domain-containing protein</fullName>
    </recommendedName>
</protein>
<dbReference type="Proteomes" id="UP000887568">
    <property type="component" value="Unplaced"/>
</dbReference>
<dbReference type="Pfam" id="PF00754">
    <property type="entry name" value="F5_F8_type_C"/>
    <property type="match status" value="1"/>
</dbReference>
<dbReference type="EnsemblMetazoa" id="XM_038210483.1">
    <property type="protein sequence ID" value="XP_038066411.1"/>
    <property type="gene ID" value="LOC119736466"/>
</dbReference>
<dbReference type="AlphaFoldDB" id="A0A914AST2"/>
<dbReference type="PROSITE" id="PS50022">
    <property type="entry name" value="FA58C_3"/>
    <property type="match status" value="1"/>
</dbReference>
<dbReference type="RefSeq" id="XP_038066411.1">
    <property type="nucleotide sequence ID" value="XM_038210483.1"/>
</dbReference>
<dbReference type="Gene3D" id="2.60.120.260">
    <property type="entry name" value="Galactose-binding domain-like"/>
    <property type="match status" value="1"/>
</dbReference>
<accession>A0A914AST2</accession>
<dbReference type="SUPFAM" id="SSF49785">
    <property type="entry name" value="Galactose-binding domain-like"/>
    <property type="match status" value="1"/>
</dbReference>
<dbReference type="SMART" id="SM00231">
    <property type="entry name" value="FA58C"/>
    <property type="match status" value="1"/>
</dbReference>
<dbReference type="OrthoDB" id="5985199at2759"/>
<reference evidence="2" key="1">
    <citation type="submission" date="2022-11" db="UniProtKB">
        <authorList>
            <consortium name="EnsemblMetazoa"/>
        </authorList>
    </citation>
    <scope>IDENTIFICATION</scope>
</reference>
<dbReference type="PANTHER" id="PTHR24543">
    <property type="entry name" value="MULTICOPPER OXIDASE-RELATED"/>
    <property type="match status" value="1"/>
</dbReference>
<dbReference type="InterPro" id="IPR008979">
    <property type="entry name" value="Galactose-bd-like_sf"/>
</dbReference>
<sequence length="122" mass="13817">MNPVLANCELAGAWCSDRPSVSPWIQVDFNATVTITGVITQGRAETEKRHYVTKYQVAYSDGQSWNNLTDANGTAITFTGNERQHSHVTAHFPMALRTRILRILAIEWYTNCCMRFELLGCY</sequence>
<keyword evidence="3" id="KW-1185">Reference proteome</keyword>
<evidence type="ECO:0000313" key="3">
    <source>
        <dbReference type="Proteomes" id="UP000887568"/>
    </source>
</evidence>
<proteinExistence type="predicted"/>
<evidence type="ECO:0000313" key="2">
    <source>
        <dbReference type="EnsemblMetazoa" id="XP_038066411.1"/>
    </source>
</evidence>